<keyword evidence="7 11" id="KW-0472">Membrane</keyword>
<proteinExistence type="inferred from homology"/>
<evidence type="ECO:0000256" key="4">
    <source>
        <dbReference type="ARBA" id="ARBA00022692"/>
    </source>
</evidence>
<evidence type="ECO:0000256" key="9">
    <source>
        <dbReference type="RuleBase" id="RU003945"/>
    </source>
</evidence>
<evidence type="ECO:0000256" key="11">
    <source>
        <dbReference type="SAM" id="Phobius"/>
    </source>
</evidence>
<evidence type="ECO:0000256" key="8">
    <source>
        <dbReference type="ARBA" id="ARBA00023186"/>
    </source>
</evidence>
<dbReference type="RefSeq" id="WP_022089466.1">
    <property type="nucleotide sequence ID" value="NZ_JAODBU010000006.1"/>
</dbReference>
<evidence type="ECO:0000256" key="5">
    <source>
        <dbReference type="ARBA" id="ARBA00022927"/>
    </source>
</evidence>
<evidence type="ECO:0000259" key="12">
    <source>
        <dbReference type="Pfam" id="PF02096"/>
    </source>
</evidence>
<gene>
    <name evidence="13" type="ORF">N5B56_06025</name>
</gene>
<reference evidence="13" key="1">
    <citation type="submission" date="2022-09" db="EMBL/GenBank/DDBJ databases">
        <title>Eubacterium sp. LFL-14 isolated from human feces.</title>
        <authorList>
            <person name="Liu F."/>
        </authorList>
    </citation>
    <scope>NUCLEOTIDE SEQUENCE</scope>
    <source>
        <strain evidence="13">LFL-14</strain>
    </source>
</reference>
<feature type="domain" description="Membrane insertase YidC/Oxa/ALB C-terminal" evidence="12">
    <location>
        <begin position="40"/>
        <end position="322"/>
    </location>
</feature>
<keyword evidence="4 9" id="KW-0812">Transmembrane</keyword>
<feature type="transmembrane region" description="Helical" evidence="11">
    <location>
        <begin position="286"/>
        <end position="308"/>
    </location>
</feature>
<keyword evidence="14" id="KW-1185">Reference proteome</keyword>
<evidence type="ECO:0000256" key="6">
    <source>
        <dbReference type="ARBA" id="ARBA00022989"/>
    </source>
</evidence>
<comment type="caution">
    <text evidence="13">The sequence shown here is derived from an EMBL/GenBank/DDBJ whole genome shotgun (WGS) entry which is preliminary data.</text>
</comment>
<evidence type="ECO:0000256" key="7">
    <source>
        <dbReference type="ARBA" id="ARBA00023136"/>
    </source>
</evidence>
<dbReference type="PANTHER" id="PTHR12428">
    <property type="entry name" value="OXA1"/>
    <property type="match status" value="1"/>
</dbReference>
<dbReference type="InterPro" id="IPR028055">
    <property type="entry name" value="YidC/Oxa/ALB_C"/>
</dbReference>
<dbReference type="InterPro" id="IPR047196">
    <property type="entry name" value="YidC_ALB_C"/>
</dbReference>
<evidence type="ECO:0000313" key="14">
    <source>
        <dbReference type="Proteomes" id="UP001431199"/>
    </source>
</evidence>
<comment type="subcellular location">
    <subcellularLocation>
        <location evidence="1">Cell membrane</location>
        <topology evidence="1">Multi-pass membrane protein</topology>
    </subcellularLocation>
    <subcellularLocation>
        <location evidence="9">Membrane</location>
        <topology evidence="9">Multi-pass membrane protein</topology>
    </subcellularLocation>
</comment>
<evidence type="ECO:0000256" key="2">
    <source>
        <dbReference type="ARBA" id="ARBA00022448"/>
    </source>
</evidence>
<sequence length="418" mass="47085">MELLLATQQSGILMPFAWILGKILEAIYFIFSSIGIESIGLCIIVFTVVIRMLMLPSTIKQQKFSKLNSVMNPEIQAIQKKYKNKVDQASQLAQQEEIKAVYDKYGVSPTGSCLQLLIQMPIILALYRVIMNIPAYVSSVKDYYLTILQNMNGSQIKEFFTYKVDSFSDLTTQQVNNCIDVMSGYNRATLKVDGFSLSKLVDTIDSSVVDKAYDHIHNINNFFCYNLSDSPSQMLKAGLPIILVLLIPVLAGLTQFLSVTLSMKLNSAATNTQDNPMAGSMKMMNIMMPLMSVYMCYMFASGIGIYWVTSSAAMMIQQIFINMHLKKMDVNEIIEKNKEKAEQKRIARNEKNGVYREQVLKAASTNTKSVSSKANSTKSFAEKEKIIEEAKMKNMKKKNGSIGSRVNMVNDFNERNKK</sequence>
<dbReference type="EMBL" id="JAODBU010000006">
    <property type="protein sequence ID" value="MCT7398644.1"/>
    <property type="molecule type" value="Genomic_DNA"/>
</dbReference>
<dbReference type="NCBIfam" id="TIGR03592">
    <property type="entry name" value="yidC_oxa1_cterm"/>
    <property type="match status" value="1"/>
</dbReference>
<keyword evidence="3" id="KW-1003">Cell membrane</keyword>
<evidence type="ECO:0000313" key="13">
    <source>
        <dbReference type="EMBL" id="MCT7398644.1"/>
    </source>
</evidence>
<feature type="transmembrane region" description="Helical" evidence="11">
    <location>
        <begin position="237"/>
        <end position="257"/>
    </location>
</feature>
<keyword evidence="6 11" id="KW-1133">Transmembrane helix</keyword>
<organism evidence="13 14">
    <name type="scientific">Eubacterium album</name>
    <dbReference type="NCBI Taxonomy" id="2978477"/>
    <lineage>
        <taxon>Bacteria</taxon>
        <taxon>Bacillati</taxon>
        <taxon>Bacillota</taxon>
        <taxon>Clostridia</taxon>
        <taxon>Eubacteriales</taxon>
        <taxon>Eubacteriaceae</taxon>
        <taxon>Eubacterium</taxon>
    </lineage>
</organism>
<dbReference type="CDD" id="cd20070">
    <property type="entry name" value="5TM_YidC_Alb3"/>
    <property type="match status" value="1"/>
</dbReference>
<protein>
    <submittedName>
        <fullName evidence="13">YidC/Oxa1 family membrane protein insertase</fullName>
    </submittedName>
</protein>
<accession>A0ABT2LZE3</accession>
<comment type="similarity">
    <text evidence="9">Belongs to the OXA1/ALB3/YidC family.</text>
</comment>
<evidence type="ECO:0000256" key="1">
    <source>
        <dbReference type="ARBA" id="ARBA00004651"/>
    </source>
</evidence>
<evidence type="ECO:0000256" key="10">
    <source>
        <dbReference type="SAM" id="MobiDB-lite"/>
    </source>
</evidence>
<feature type="region of interest" description="Disordered" evidence="10">
    <location>
        <begin position="395"/>
        <end position="418"/>
    </location>
</feature>
<keyword evidence="2" id="KW-0813">Transport</keyword>
<keyword evidence="8" id="KW-0143">Chaperone</keyword>
<dbReference type="Pfam" id="PF02096">
    <property type="entry name" value="60KD_IMP"/>
    <property type="match status" value="1"/>
</dbReference>
<name>A0ABT2LZE3_9FIRM</name>
<dbReference type="Proteomes" id="UP001431199">
    <property type="component" value="Unassembled WGS sequence"/>
</dbReference>
<evidence type="ECO:0000256" key="3">
    <source>
        <dbReference type="ARBA" id="ARBA00022475"/>
    </source>
</evidence>
<keyword evidence="5" id="KW-0653">Protein transport</keyword>
<dbReference type="InterPro" id="IPR001708">
    <property type="entry name" value="YidC/ALB3/OXA1/COX18"/>
</dbReference>
<dbReference type="PANTHER" id="PTHR12428:SF65">
    <property type="entry name" value="CYTOCHROME C OXIDASE ASSEMBLY PROTEIN COX18, MITOCHONDRIAL"/>
    <property type="match status" value="1"/>
</dbReference>
<feature type="transmembrane region" description="Helical" evidence="11">
    <location>
        <begin position="36"/>
        <end position="54"/>
    </location>
</feature>